<dbReference type="PANTHER" id="PTHR13793:SF107">
    <property type="entry name" value="BROMODOMAIN-CONTAINING PROTEIN HOMOLOG"/>
    <property type="match status" value="1"/>
</dbReference>
<organism evidence="8 9">
    <name type="scientific">Fistulifera solaris</name>
    <name type="common">Oleaginous diatom</name>
    <dbReference type="NCBI Taxonomy" id="1519565"/>
    <lineage>
        <taxon>Eukaryota</taxon>
        <taxon>Sar</taxon>
        <taxon>Stramenopiles</taxon>
        <taxon>Ochrophyta</taxon>
        <taxon>Bacillariophyta</taxon>
        <taxon>Bacillariophyceae</taxon>
        <taxon>Bacillariophycidae</taxon>
        <taxon>Naviculales</taxon>
        <taxon>Naviculaceae</taxon>
        <taxon>Fistulifera</taxon>
    </lineage>
</organism>
<dbReference type="InterPro" id="IPR050701">
    <property type="entry name" value="Histone_Mod_Regulator"/>
</dbReference>
<feature type="compositionally biased region" description="Basic residues" evidence="5">
    <location>
        <begin position="1439"/>
        <end position="1449"/>
    </location>
</feature>
<feature type="compositionally biased region" description="Basic residues" evidence="5">
    <location>
        <begin position="1463"/>
        <end position="1473"/>
    </location>
</feature>
<dbReference type="InParanoid" id="A0A1Z5JT02"/>
<evidence type="ECO:0000313" key="8">
    <source>
        <dbReference type="EMBL" id="GAX17069.1"/>
    </source>
</evidence>
<evidence type="ECO:0000256" key="5">
    <source>
        <dbReference type="SAM" id="MobiDB-lite"/>
    </source>
</evidence>
<dbReference type="Pfam" id="PF13831">
    <property type="entry name" value="PHD_2"/>
    <property type="match status" value="1"/>
</dbReference>
<dbReference type="EMBL" id="BDSP01000111">
    <property type="protein sequence ID" value="GAX17069.1"/>
    <property type="molecule type" value="Genomic_DNA"/>
</dbReference>
<protein>
    <submittedName>
        <fullName evidence="8">Protein Jade-1</fullName>
    </submittedName>
</protein>
<dbReference type="OrthoDB" id="20839at2759"/>
<dbReference type="GO" id="GO:0006357">
    <property type="term" value="P:regulation of transcription by RNA polymerase II"/>
    <property type="evidence" value="ECO:0007669"/>
    <property type="project" value="TreeGrafter"/>
</dbReference>
<dbReference type="Gene3D" id="3.30.40.10">
    <property type="entry name" value="Zinc/RING finger domain, C3HC4 (zinc finger)"/>
    <property type="match status" value="3"/>
</dbReference>
<feature type="compositionally biased region" description="Polar residues" evidence="5">
    <location>
        <begin position="71"/>
        <end position="91"/>
    </location>
</feature>
<reference evidence="8 9" key="1">
    <citation type="journal article" date="2015" name="Plant Cell">
        <title>Oil accumulation by the oleaginous diatom Fistulifera solaris as revealed by the genome and transcriptome.</title>
        <authorList>
            <person name="Tanaka T."/>
            <person name="Maeda Y."/>
            <person name="Veluchamy A."/>
            <person name="Tanaka M."/>
            <person name="Abida H."/>
            <person name="Marechal E."/>
            <person name="Bowler C."/>
            <person name="Muto M."/>
            <person name="Sunaga Y."/>
            <person name="Tanaka M."/>
            <person name="Yoshino T."/>
            <person name="Taniguchi T."/>
            <person name="Fukuda Y."/>
            <person name="Nemoto M."/>
            <person name="Matsumoto M."/>
            <person name="Wong P.S."/>
            <person name="Aburatani S."/>
            <person name="Fujibuchi W."/>
        </authorList>
    </citation>
    <scope>NUCLEOTIDE SEQUENCE [LARGE SCALE GENOMIC DNA]</scope>
    <source>
        <strain evidence="8 9">JPCC DA0580</strain>
    </source>
</reference>
<name>A0A1Z5JT02_FISSO</name>
<evidence type="ECO:0000256" key="3">
    <source>
        <dbReference type="ARBA" id="ARBA00022833"/>
    </source>
</evidence>
<dbReference type="SUPFAM" id="SSF57903">
    <property type="entry name" value="FYVE/PHD zinc finger"/>
    <property type="match status" value="1"/>
</dbReference>
<evidence type="ECO:0000259" key="7">
    <source>
        <dbReference type="PROSITE" id="PS51805"/>
    </source>
</evidence>
<feature type="compositionally biased region" description="Basic and acidic residues" evidence="5">
    <location>
        <begin position="1450"/>
        <end position="1462"/>
    </location>
</feature>
<dbReference type="Pfam" id="PF13832">
    <property type="entry name" value="zf-HC5HC2H_2"/>
    <property type="match status" value="2"/>
</dbReference>
<feature type="domain" description="PHD-type" evidence="6">
    <location>
        <begin position="695"/>
        <end position="745"/>
    </location>
</feature>
<keyword evidence="1" id="KW-0479">Metal-binding</keyword>
<keyword evidence="9" id="KW-1185">Reference proteome</keyword>
<keyword evidence="2 4" id="KW-0863">Zinc-finger</keyword>
<proteinExistence type="predicted"/>
<feature type="compositionally biased region" description="Polar residues" evidence="5">
    <location>
        <begin position="1480"/>
        <end position="1489"/>
    </location>
</feature>
<dbReference type="InterPro" id="IPR019786">
    <property type="entry name" value="Zinc_finger_PHD-type_CS"/>
</dbReference>
<dbReference type="CDD" id="cd15571">
    <property type="entry name" value="ePHD"/>
    <property type="match status" value="2"/>
</dbReference>
<feature type="compositionally biased region" description="Basic and acidic residues" evidence="5">
    <location>
        <begin position="1420"/>
        <end position="1432"/>
    </location>
</feature>
<evidence type="ECO:0000256" key="4">
    <source>
        <dbReference type="PROSITE-ProRule" id="PRU00146"/>
    </source>
</evidence>
<dbReference type="GO" id="GO:0008270">
    <property type="term" value="F:zinc ion binding"/>
    <property type="evidence" value="ECO:0007669"/>
    <property type="project" value="UniProtKB-KW"/>
</dbReference>
<dbReference type="InterPro" id="IPR019787">
    <property type="entry name" value="Znf_PHD-finger"/>
</dbReference>
<feature type="compositionally biased region" description="Basic and acidic residues" evidence="5">
    <location>
        <begin position="18"/>
        <end position="41"/>
    </location>
</feature>
<dbReference type="PROSITE" id="PS50016">
    <property type="entry name" value="ZF_PHD_2"/>
    <property type="match status" value="1"/>
</dbReference>
<dbReference type="PROSITE" id="PS01359">
    <property type="entry name" value="ZF_PHD_1"/>
    <property type="match status" value="1"/>
</dbReference>
<feature type="domain" description="PHD-type" evidence="7">
    <location>
        <begin position="1022"/>
        <end position="1165"/>
    </location>
</feature>
<keyword evidence="3" id="KW-0862">Zinc</keyword>
<accession>A0A1Z5JT02</accession>
<evidence type="ECO:0000313" key="9">
    <source>
        <dbReference type="Proteomes" id="UP000198406"/>
    </source>
</evidence>
<dbReference type="PROSITE" id="PS51805">
    <property type="entry name" value="EPHD"/>
    <property type="match status" value="2"/>
</dbReference>
<dbReference type="InterPro" id="IPR034732">
    <property type="entry name" value="EPHD"/>
</dbReference>
<feature type="region of interest" description="Disordered" evidence="5">
    <location>
        <begin position="1"/>
        <end position="99"/>
    </location>
</feature>
<evidence type="ECO:0000256" key="1">
    <source>
        <dbReference type="ARBA" id="ARBA00022723"/>
    </source>
</evidence>
<dbReference type="CDD" id="cd15492">
    <property type="entry name" value="PHD_BRPF_JADE_like"/>
    <property type="match status" value="1"/>
</dbReference>
<feature type="domain" description="PHD-type" evidence="7">
    <location>
        <begin position="764"/>
        <end position="889"/>
    </location>
</feature>
<dbReference type="InterPro" id="IPR001965">
    <property type="entry name" value="Znf_PHD"/>
</dbReference>
<evidence type="ECO:0000259" key="6">
    <source>
        <dbReference type="PROSITE" id="PS50016"/>
    </source>
</evidence>
<dbReference type="InterPro" id="IPR011011">
    <property type="entry name" value="Znf_FYVE_PHD"/>
</dbReference>
<gene>
    <name evidence="8" type="ORF">FisN_5Hh454</name>
</gene>
<dbReference type="Proteomes" id="UP000198406">
    <property type="component" value="Unassembled WGS sequence"/>
</dbReference>
<feature type="region of interest" description="Disordered" evidence="5">
    <location>
        <begin position="1399"/>
        <end position="1584"/>
    </location>
</feature>
<feature type="compositionally biased region" description="Polar residues" evidence="5">
    <location>
        <begin position="143"/>
        <end position="159"/>
    </location>
</feature>
<feature type="region of interest" description="Disordered" evidence="5">
    <location>
        <begin position="140"/>
        <end position="162"/>
    </location>
</feature>
<feature type="compositionally biased region" description="Low complexity" evidence="5">
    <location>
        <begin position="1557"/>
        <end position="1577"/>
    </location>
</feature>
<sequence length="1584" mass="178162">MKTGTLKRRASQALSDDASSRHAEDSVRKSPSKSADRKDRSLLPAGKKRGGIRRKSNPDGTPRRRGRPPKSQKSCVSTKRPTVKRQNSMPATSVVVKSDDAPTRLVNPLIEWPPAVKDPYIDPNKRQRLSVDTPAPTVLERSASCSSEAAPTEPSSKASISDMDVASVKHTGRVGDMVQMLDLERPDTFPLAWQAQLLGLSLPEVIRVDDDILQQIRDANPIDEFVEFEEVTPVQTNFQWSWRKEEEDETKLLSERDPVYVSLLDTSPQKESFFHPVSTAQFNKLHQSVVLDTSPILALAQECGLWTPGSCSFSLMPSSSGCFGWDVLSKDGPPGFIKTQLEWYSSPDLERNELVSRWQSFQIGTHHWIDDSMELDNRKRKKVERSSGLTSLAATASVSGDEKDELLVRKTAVAVKRTHSAMDETLADTTEAPAEGLMILLFTMALEHARACGISYISIENMSLEWKTLFTTYFRMTVKHEMVESKTASLVCDLTKISHRYTFLLFQQRMKSLTGQPMKESDFSVQDQSSCIRCIASIARAVIYSEDRSGEICGAEEDLHSRRAVFRASLNSSVDFVSLRDDGKNGDKIDHVVGEPETSFHLIRSFQRQPEQIIATSEVCDEINSRGKELVVLESNLQPKLHDLMASSIRERINFERFREKREKERDTLEESLRLIERRREQDLAFQRQQEQDMEAVCVICGDGEVTPDNQMVFCESCDVAVHQICYGIEKVPEGDYYCYACTRLQRETVDHGADTVGSTQPRGVCCELCPLKTGAFIETATKADIDTAPFGKWIHVVCAKWQGLRFERSPDVIEDVTDLKIRFRQYGIKCSLCNGERGAMIKCRHEECKMWVHVTCARAVGNCVVVHGENALGDIETNPWTLLCPKHSQIPTKDIPAGSLTVEKLTLLAKEFPPEPQPPPVDVVPRPFNTIGGDEREMLLQNEEYERALLVELTTKRLNGYRCEVCDTVEVDGKNMLRCPSCLTICCVSCKFDSDDSDSGYKCQSCRYLEKNKKSDEESEVPACLLCCQKGGVLRPATAKTIGRKSYWKNNPDEYHKSFFGKNIWVHSVCGFWIPKVEVTYSGVVNCSDVVMANGKGLILAQSRCFLCGQSDGLKIRCSDDCCARQRNSEQSFYHVTCARQAGLEVNVSGDDDLVFYMKCYKHCGNDYNFRAKIEDLLEIEKRRSGKLLSKYHMPMTFSHAQRLLNSAIQVMRTLGWAWRWAEWWVDYDSSWEPLLEPGQIESKMTKEELKIVESTRASRCEDARRCRLAAFSVALRERLYDEGNYFDRASFDRAMHALLATTSLVGPLESFEKDFLVQWLGRAYRSKSALLGYGDEKIEPFHGVWCLHKKDNSAKFSLGGRIVPGKQELRKGCLFESVEEVDDFLMTELDEPLDPVATVAPTIPIPKRSPGRPRTAAKHKECDPRSHEVKSPPSRRSSSRSRGRANRAQKDSDRQRDVPVAKKRSPGRPKASRIESPEISQDLTTTIVPDRPSKRSPGRPAKRSPAKSRSRSTGRARHVEQGVDDTNILRPRRGRPSRVPQIAGNDGDTGQNIPSGTASVSTRRTRSSRSNDGSGESNQSGT</sequence>
<dbReference type="InterPro" id="IPR013083">
    <property type="entry name" value="Znf_RING/FYVE/PHD"/>
</dbReference>
<comment type="caution">
    <text evidence="8">The sequence shown here is derived from an EMBL/GenBank/DDBJ whole genome shotgun (WGS) entry which is preliminary data.</text>
</comment>
<evidence type="ECO:0000256" key="2">
    <source>
        <dbReference type="ARBA" id="ARBA00022771"/>
    </source>
</evidence>
<dbReference type="SMART" id="SM00249">
    <property type="entry name" value="PHD"/>
    <property type="match status" value="3"/>
</dbReference>
<feature type="compositionally biased region" description="Basic residues" evidence="5">
    <location>
        <begin position="1"/>
        <end position="10"/>
    </location>
</feature>
<dbReference type="PANTHER" id="PTHR13793">
    <property type="entry name" value="PHD FINGER PROTEINS"/>
    <property type="match status" value="1"/>
</dbReference>
<feature type="compositionally biased region" description="Basic residues" evidence="5">
    <location>
        <begin position="1496"/>
        <end position="1518"/>
    </location>
</feature>
<feature type="compositionally biased region" description="Basic residues" evidence="5">
    <location>
        <begin position="46"/>
        <end position="55"/>
    </location>
</feature>